<organism evidence="2 3">
    <name type="scientific">Pseudomonas japonica</name>
    <dbReference type="NCBI Taxonomy" id="256466"/>
    <lineage>
        <taxon>Bacteria</taxon>
        <taxon>Pseudomonadati</taxon>
        <taxon>Pseudomonadota</taxon>
        <taxon>Gammaproteobacteria</taxon>
        <taxon>Pseudomonadales</taxon>
        <taxon>Pseudomonadaceae</taxon>
        <taxon>Pseudomonas</taxon>
    </lineage>
</organism>
<sequence>MPFPPGVTLLYAGLGCRRGIPASDLAGLVHDVLQAHDLSLAALAGLASIDLKRGEPGLLQLAEDLVLPLHFYSAAHLAAFTPRLSHRSATAFRHSGCYGVAESSALALAEQLGGAPAQLRVERHVRDDMTLALAWIPASGG</sequence>
<dbReference type="RefSeq" id="WP_042129996.1">
    <property type="nucleotide sequence ID" value="NZ_FZOL01000003.1"/>
</dbReference>
<dbReference type="GO" id="GO:0009236">
    <property type="term" value="P:cobalamin biosynthetic process"/>
    <property type="evidence" value="ECO:0007669"/>
    <property type="project" value="InterPro"/>
</dbReference>
<dbReference type="EMBL" id="FZOL01000003">
    <property type="protein sequence ID" value="SNS08951.1"/>
    <property type="molecule type" value="Genomic_DNA"/>
</dbReference>
<keyword evidence="2" id="KW-0378">Hydrolase</keyword>
<dbReference type="PANTHER" id="PTHR37477:SF1">
    <property type="entry name" value="COBALT-PRECORRIN-5A HYDROLASE"/>
    <property type="match status" value="1"/>
</dbReference>
<dbReference type="InterPro" id="IPR052553">
    <property type="entry name" value="CbiG_hydrolase"/>
</dbReference>
<proteinExistence type="predicted"/>
<protein>
    <submittedName>
        <fullName evidence="2">Cobalt-precorrin 5A hydrolase</fullName>
    </submittedName>
</protein>
<dbReference type="InterPro" id="IPR036518">
    <property type="entry name" value="CobE/GbiG_C_sf"/>
</dbReference>
<feature type="domain" description="CobE/GbiG C-terminal" evidence="1">
    <location>
        <begin position="10"/>
        <end position="134"/>
    </location>
</feature>
<dbReference type="Proteomes" id="UP000198407">
    <property type="component" value="Unassembled WGS sequence"/>
</dbReference>
<evidence type="ECO:0000313" key="2">
    <source>
        <dbReference type="EMBL" id="SNS08951.1"/>
    </source>
</evidence>
<dbReference type="Pfam" id="PF01890">
    <property type="entry name" value="CbiG_C"/>
    <property type="match status" value="1"/>
</dbReference>
<reference evidence="3" key="1">
    <citation type="submission" date="2017-06" db="EMBL/GenBank/DDBJ databases">
        <authorList>
            <person name="Varghese N."/>
            <person name="Submissions S."/>
        </authorList>
    </citation>
    <scope>NUCLEOTIDE SEQUENCE [LARGE SCALE GENOMIC DNA]</scope>
    <source>
        <strain evidence="3">DSM 22348</strain>
    </source>
</reference>
<keyword evidence="3" id="KW-1185">Reference proteome</keyword>
<dbReference type="STRING" id="1215104.GCA_000730585_00360"/>
<dbReference type="SUPFAM" id="SSF159664">
    <property type="entry name" value="CobE/GbiG C-terminal domain-like"/>
    <property type="match status" value="1"/>
</dbReference>
<dbReference type="OrthoDB" id="9781023at2"/>
<dbReference type="PANTHER" id="PTHR37477">
    <property type="entry name" value="COBALT-PRECORRIN-5A HYDROLASE"/>
    <property type="match status" value="1"/>
</dbReference>
<dbReference type="InterPro" id="IPR002750">
    <property type="entry name" value="CobE/GbiG_C"/>
</dbReference>
<accession>A0A239BNI7</accession>
<dbReference type="AlphaFoldDB" id="A0A239BNI7"/>
<evidence type="ECO:0000259" key="1">
    <source>
        <dbReference type="Pfam" id="PF01890"/>
    </source>
</evidence>
<evidence type="ECO:0000313" key="3">
    <source>
        <dbReference type="Proteomes" id="UP000198407"/>
    </source>
</evidence>
<dbReference type="Gene3D" id="3.30.420.180">
    <property type="entry name" value="CobE/GbiG C-terminal domain"/>
    <property type="match status" value="1"/>
</dbReference>
<gene>
    <name evidence="2" type="ORF">SAMN05444352_10362</name>
</gene>
<dbReference type="GO" id="GO:0016787">
    <property type="term" value="F:hydrolase activity"/>
    <property type="evidence" value="ECO:0007669"/>
    <property type="project" value="UniProtKB-KW"/>
</dbReference>
<name>A0A239BNI7_9PSED</name>